<comment type="caution">
    <text evidence="11">The sequence shown here is derived from an EMBL/GenBank/DDBJ whole genome shotgun (WGS) entry which is preliminary data.</text>
</comment>
<dbReference type="GO" id="GO:0046872">
    <property type="term" value="F:metal ion binding"/>
    <property type="evidence" value="ECO:0007669"/>
    <property type="project" value="UniProtKB-KW"/>
</dbReference>
<proteinExistence type="predicted"/>
<dbReference type="InterPro" id="IPR003374">
    <property type="entry name" value="ApbE-like_sf"/>
</dbReference>
<evidence type="ECO:0000256" key="5">
    <source>
        <dbReference type="ARBA" id="ARBA00022679"/>
    </source>
</evidence>
<evidence type="ECO:0000256" key="7">
    <source>
        <dbReference type="ARBA" id="ARBA00022827"/>
    </source>
</evidence>
<sequence length="127" mass="13468">MVQAARSGRAGRFLTAAAVLLLVAAVVIAARNRRQATFSVSRPMLGTIVSVTVGARDRNTASKHLTAAFDRVTELEKALSAQNEKAELARLNRAAGGEPVKVSEDLFRAIAAGAGWHKRSHGCFDIA</sequence>
<protein>
    <recommendedName>
        <fullName evidence="3">FAD:protein FMN transferase</fullName>
        <ecNumber evidence="2">2.7.1.180</ecNumber>
    </recommendedName>
    <alternativeName>
        <fullName evidence="9">Flavin transferase</fullName>
    </alternativeName>
</protein>
<accession>X0UFL3</accession>
<dbReference type="Pfam" id="PF02424">
    <property type="entry name" value="ApbE"/>
    <property type="match status" value="1"/>
</dbReference>
<dbReference type="EC" id="2.7.1.180" evidence="2"/>
<comment type="catalytic activity">
    <reaction evidence="10">
        <text>L-threonyl-[protein] + FAD = FMN-L-threonyl-[protein] + AMP + H(+)</text>
        <dbReference type="Rhea" id="RHEA:36847"/>
        <dbReference type="Rhea" id="RHEA-COMP:11060"/>
        <dbReference type="Rhea" id="RHEA-COMP:11061"/>
        <dbReference type="ChEBI" id="CHEBI:15378"/>
        <dbReference type="ChEBI" id="CHEBI:30013"/>
        <dbReference type="ChEBI" id="CHEBI:57692"/>
        <dbReference type="ChEBI" id="CHEBI:74257"/>
        <dbReference type="ChEBI" id="CHEBI:456215"/>
        <dbReference type="EC" id="2.7.1.180"/>
    </reaction>
</comment>
<dbReference type="PANTHER" id="PTHR30040:SF2">
    <property type="entry name" value="FAD:PROTEIN FMN TRANSFERASE"/>
    <property type="match status" value="1"/>
</dbReference>
<comment type="cofactor">
    <cofactor evidence="1">
        <name>Mg(2+)</name>
        <dbReference type="ChEBI" id="CHEBI:18420"/>
    </cofactor>
</comment>
<keyword evidence="5" id="KW-0808">Transferase</keyword>
<gene>
    <name evidence="11" type="ORF">S01H1_44073</name>
</gene>
<evidence type="ECO:0000256" key="10">
    <source>
        <dbReference type="ARBA" id="ARBA00048540"/>
    </source>
</evidence>
<dbReference type="EMBL" id="BARS01028100">
    <property type="protein sequence ID" value="GAG04509.1"/>
    <property type="molecule type" value="Genomic_DNA"/>
</dbReference>
<keyword evidence="8" id="KW-0460">Magnesium</keyword>
<dbReference type="GO" id="GO:0016740">
    <property type="term" value="F:transferase activity"/>
    <property type="evidence" value="ECO:0007669"/>
    <property type="project" value="UniProtKB-KW"/>
</dbReference>
<organism evidence="11">
    <name type="scientific">marine sediment metagenome</name>
    <dbReference type="NCBI Taxonomy" id="412755"/>
    <lineage>
        <taxon>unclassified sequences</taxon>
        <taxon>metagenomes</taxon>
        <taxon>ecological metagenomes</taxon>
    </lineage>
</organism>
<keyword evidence="7" id="KW-0274">FAD</keyword>
<evidence type="ECO:0000256" key="6">
    <source>
        <dbReference type="ARBA" id="ARBA00022723"/>
    </source>
</evidence>
<evidence type="ECO:0000256" key="3">
    <source>
        <dbReference type="ARBA" id="ARBA00016337"/>
    </source>
</evidence>
<evidence type="ECO:0000256" key="9">
    <source>
        <dbReference type="ARBA" id="ARBA00031306"/>
    </source>
</evidence>
<evidence type="ECO:0000256" key="1">
    <source>
        <dbReference type="ARBA" id="ARBA00001946"/>
    </source>
</evidence>
<evidence type="ECO:0000256" key="4">
    <source>
        <dbReference type="ARBA" id="ARBA00022630"/>
    </source>
</evidence>
<evidence type="ECO:0000256" key="2">
    <source>
        <dbReference type="ARBA" id="ARBA00011955"/>
    </source>
</evidence>
<evidence type="ECO:0000256" key="8">
    <source>
        <dbReference type="ARBA" id="ARBA00022842"/>
    </source>
</evidence>
<keyword evidence="4" id="KW-0285">Flavoprotein</keyword>
<feature type="non-terminal residue" evidence="11">
    <location>
        <position position="127"/>
    </location>
</feature>
<dbReference type="AlphaFoldDB" id="X0UFL3"/>
<reference evidence="11" key="1">
    <citation type="journal article" date="2014" name="Front. Microbiol.">
        <title>High frequency of phylogenetically diverse reductive dehalogenase-homologous genes in deep subseafloor sedimentary metagenomes.</title>
        <authorList>
            <person name="Kawai M."/>
            <person name="Futagami T."/>
            <person name="Toyoda A."/>
            <person name="Takaki Y."/>
            <person name="Nishi S."/>
            <person name="Hori S."/>
            <person name="Arai W."/>
            <person name="Tsubouchi T."/>
            <person name="Morono Y."/>
            <person name="Uchiyama I."/>
            <person name="Ito T."/>
            <person name="Fujiyama A."/>
            <person name="Inagaki F."/>
            <person name="Takami H."/>
        </authorList>
    </citation>
    <scope>NUCLEOTIDE SEQUENCE</scope>
    <source>
        <strain evidence="11">Expedition CK06-06</strain>
    </source>
</reference>
<dbReference type="Gene3D" id="3.10.520.10">
    <property type="entry name" value="ApbE-like domains"/>
    <property type="match status" value="1"/>
</dbReference>
<evidence type="ECO:0000313" key="11">
    <source>
        <dbReference type="EMBL" id="GAG04509.1"/>
    </source>
</evidence>
<dbReference type="InterPro" id="IPR024932">
    <property type="entry name" value="ApbE"/>
</dbReference>
<keyword evidence="6" id="KW-0479">Metal-binding</keyword>
<dbReference type="PANTHER" id="PTHR30040">
    <property type="entry name" value="THIAMINE BIOSYNTHESIS LIPOPROTEIN APBE"/>
    <property type="match status" value="1"/>
</dbReference>
<dbReference type="SUPFAM" id="SSF143631">
    <property type="entry name" value="ApbE-like"/>
    <property type="match status" value="1"/>
</dbReference>
<name>X0UFL3_9ZZZZ</name>